<proteinExistence type="inferred from homology"/>
<dbReference type="GO" id="GO:0007035">
    <property type="term" value="P:vacuolar acidification"/>
    <property type="evidence" value="ECO:0007669"/>
    <property type="project" value="TreeGrafter"/>
</dbReference>
<dbReference type="GO" id="GO:0046961">
    <property type="term" value="F:proton-transporting ATPase activity, rotational mechanism"/>
    <property type="evidence" value="ECO:0007669"/>
    <property type="project" value="InterPro"/>
</dbReference>
<feature type="transmembrane region" description="Helical" evidence="8">
    <location>
        <begin position="516"/>
        <end position="535"/>
    </location>
</feature>
<dbReference type="PANTHER" id="PTHR11629">
    <property type="entry name" value="VACUOLAR PROTON ATPASES"/>
    <property type="match status" value="1"/>
</dbReference>
<comment type="similarity">
    <text evidence="2">Belongs to the V-ATPase 116 kDa subunit family.</text>
</comment>
<dbReference type="GO" id="GO:0016471">
    <property type="term" value="C:vacuolar proton-transporting V-type ATPase complex"/>
    <property type="evidence" value="ECO:0007669"/>
    <property type="project" value="TreeGrafter"/>
</dbReference>
<dbReference type="EMBL" id="JADIMS010000161">
    <property type="protein sequence ID" value="MBO8451176.1"/>
    <property type="molecule type" value="Genomic_DNA"/>
</dbReference>
<evidence type="ECO:0000256" key="5">
    <source>
        <dbReference type="ARBA" id="ARBA00022989"/>
    </source>
</evidence>
<protein>
    <submittedName>
        <fullName evidence="9">V-type ATP synthase subunit I</fullName>
    </submittedName>
</protein>
<name>A0A9D9EN57_9SPIR</name>
<accession>A0A9D9EN57</accession>
<evidence type="ECO:0000256" key="7">
    <source>
        <dbReference type="ARBA" id="ARBA00023136"/>
    </source>
</evidence>
<gene>
    <name evidence="9" type="ORF">IAA96_08755</name>
</gene>
<evidence type="ECO:0000313" key="10">
    <source>
        <dbReference type="Proteomes" id="UP000823616"/>
    </source>
</evidence>
<evidence type="ECO:0000313" key="9">
    <source>
        <dbReference type="EMBL" id="MBO8451176.1"/>
    </source>
</evidence>
<dbReference type="GO" id="GO:0033179">
    <property type="term" value="C:proton-transporting V-type ATPase, V0 domain"/>
    <property type="evidence" value="ECO:0007669"/>
    <property type="project" value="InterPro"/>
</dbReference>
<feature type="transmembrane region" description="Helical" evidence="8">
    <location>
        <begin position="417"/>
        <end position="435"/>
    </location>
</feature>
<keyword evidence="7 8" id="KW-0472">Membrane</keyword>
<evidence type="ECO:0000256" key="8">
    <source>
        <dbReference type="SAM" id="Phobius"/>
    </source>
</evidence>
<dbReference type="GO" id="GO:0051117">
    <property type="term" value="F:ATPase binding"/>
    <property type="evidence" value="ECO:0007669"/>
    <property type="project" value="TreeGrafter"/>
</dbReference>
<keyword evidence="6" id="KW-0406">Ion transport</keyword>
<evidence type="ECO:0000256" key="1">
    <source>
        <dbReference type="ARBA" id="ARBA00004141"/>
    </source>
</evidence>
<dbReference type="Proteomes" id="UP000823616">
    <property type="component" value="Unassembled WGS sequence"/>
</dbReference>
<feature type="transmembrane region" description="Helical" evidence="8">
    <location>
        <begin position="290"/>
        <end position="321"/>
    </location>
</feature>
<reference evidence="9" key="2">
    <citation type="journal article" date="2021" name="PeerJ">
        <title>Extensive microbial diversity within the chicken gut microbiome revealed by metagenomics and culture.</title>
        <authorList>
            <person name="Gilroy R."/>
            <person name="Ravi A."/>
            <person name="Getino M."/>
            <person name="Pursley I."/>
            <person name="Horton D.L."/>
            <person name="Alikhan N.F."/>
            <person name="Baker D."/>
            <person name="Gharbi K."/>
            <person name="Hall N."/>
            <person name="Watson M."/>
            <person name="Adriaenssens E.M."/>
            <person name="Foster-Nyarko E."/>
            <person name="Jarju S."/>
            <person name="Secka A."/>
            <person name="Antonio M."/>
            <person name="Oren A."/>
            <person name="Chaudhuri R.R."/>
            <person name="La Ragione R."/>
            <person name="Hildebrand F."/>
            <person name="Pallen M.J."/>
        </authorList>
    </citation>
    <scope>NUCLEOTIDE SEQUENCE</scope>
    <source>
        <strain evidence="9">B3-4054</strain>
    </source>
</reference>
<dbReference type="InterPro" id="IPR002490">
    <property type="entry name" value="V-ATPase_116kDa_su"/>
</dbReference>
<feature type="transmembrane region" description="Helical" evidence="8">
    <location>
        <begin position="441"/>
        <end position="463"/>
    </location>
</feature>
<organism evidence="9 10">
    <name type="scientific">Candidatus Avitreponema avistercoris</name>
    <dbReference type="NCBI Taxonomy" id="2840705"/>
    <lineage>
        <taxon>Bacteria</taxon>
        <taxon>Pseudomonadati</taxon>
        <taxon>Spirochaetota</taxon>
        <taxon>Spirochaetia</taxon>
        <taxon>Spirochaetales</taxon>
        <taxon>Candidatus Avitreponema</taxon>
    </lineage>
</organism>
<evidence type="ECO:0000256" key="2">
    <source>
        <dbReference type="ARBA" id="ARBA00009904"/>
    </source>
</evidence>
<evidence type="ECO:0000256" key="4">
    <source>
        <dbReference type="ARBA" id="ARBA00022692"/>
    </source>
</evidence>
<feature type="transmembrane region" description="Helical" evidence="8">
    <location>
        <begin position="384"/>
        <end position="405"/>
    </location>
</feature>
<reference evidence="9" key="1">
    <citation type="submission" date="2020-10" db="EMBL/GenBank/DDBJ databases">
        <authorList>
            <person name="Gilroy R."/>
        </authorList>
    </citation>
    <scope>NUCLEOTIDE SEQUENCE</scope>
    <source>
        <strain evidence="9">B3-4054</strain>
    </source>
</reference>
<feature type="transmembrane region" description="Helical" evidence="8">
    <location>
        <begin position="333"/>
        <end position="356"/>
    </location>
</feature>
<keyword evidence="5 8" id="KW-1133">Transmembrane helix</keyword>
<keyword evidence="3" id="KW-0813">Transport</keyword>
<evidence type="ECO:0000256" key="6">
    <source>
        <dbReference type="ARBA" id="ARBA00023065"/>
    </source>
</evidence>
<dbReference type="PANTHER" id="PTHR11629:SF63">
    <property type="entry name" value="V-TYPE PROTON ATPASE SUBUNIT A"/>
    <property type="match status" value="1"/>
</dbReference>
<evidence type="ECO:0000256" key="3">
    <source>
        <dbReference type="ARBA" id="ARBA00022448"/>
    </source>
</evidence>
<dbReference type="AlphaFoldDB" id="A0A9D9EN57"/>
<comment type="subcellular location">
    <subcellularLocation>
        <location evidence="1">Membrane</location>
        <topology evidence="1">Multi-pass membrane protein</topology>
    </subcellularLocation>
</comment>
<sequence>QDTLNRVRQAMSVLGEVKGSGKPGGAAASGAPEQAEEILALRDRKASAAERISRITAELERLAPWGDVDPGSFRFLADAGIYLFPFEMSAAEFASLSESVCTVTLHRDRKNVRCVIVSPVDLLPESLPPGARPFVLPEKSSADLRRERAEAEQTVRETGRRIAELVSCMPVLAAEEKRLQKEIEFETVRAGMTEISLTGSASGEHPAAAGEDSAFTAPALASLSGFVPAEKAQVVLAAAKENGWACLSDDPSEEDNVPTQLKNNRFVNLISPLLDFLGTVPGYREIDISFWFLLFFGLFFAMIFGDGGYGLLLTLISVVGIAKTAKKGVPNVLYMLLYLSIMTVLWGVVTCTWFAIPADRLPPLLHKLAIPAFSSANPESSGNIQVFCFVLALVQLSIAHIVCMFRNIRSLKCLGDLGSLLMLVGMFFVVLNLVVDAEKYPLNSLVLAGIAAGFVLNFVFVNYDGSLGKAVLESLQNIISMLLGVVNVFGDIMSYIRLWAVALAGTAISNTVNQMAGPMLGGFLLFAGALILMFGHGLNLIMNVLSVIVHGVRLNILEFSNHISLTWSGFKYEPFSDTAEK</sequence>
<comment type="caution">
    <text evidence="9">The sequence shown here is derived from an EMBL/GenBank/DDBJ whole genome shotgun (WGS) entry which is preliminary data.</text>
</comment>
<keyword evidence="4 8" id="KW-0812">Transmembrane</keyword>
<feature type="transmembrane region" description="Helical" evidence="8">
    <location>
        <begin position="475"/>
        <end position="496"/>
    </location>
</feature>
<feature type="non-terminal residue" evidence="9">
    <location>
        <position position="1"/>
    </location>
</feature>